<feature type="transmembrane region" description="Helical" evidence="1">
    <location>
        <begin position="12"/>
        <end position="32"/>
    </location>
</feature>
<sequence>MRCNVNNMIDNVVTAISVIVMVLLFALSMHFFGFSVY</sequence>
<name>A0A386KJQ3_9CAUD</name>
<keyword evidence="1" id="KW-0812">Transmembrane</keyword>
<reference evidence="2 3" key="1">
    <citation type="submission" date="2018-08" db="EMBL/GenBank/DDBJ databases">
        <title>Complete genome sequence of five Acinetobacter baumannii phages from Abidjan, Cote d'Ivoire.</title>
        <authorList>
            <person name="Essoh C."/>
            <person name="Vernadet J.-P."/>
            <person name="Vergnaud G."/>
            <person name="Resch G."/>
            <person name="Pourcel C."/>
        </authorList>
    </citation>
    <scope>NUCLEOTIDE SEQUENCE [LARGE SCALE GENOMIC DNA]</scope>
</reference>
<keyword evidence="3" id="KW-1185">Reference proteome</keyword>
<evidence type="ECO:0000313" key="3">
    <source>
        <dbReference type="Proteomes" id="UP000280659"/>
    </source>
</evidence>
<proteinExistence type="predicted"/>
<evidence type="ECO:0000256" key="1">
    <source>
        <dbReference type="SAM" id="Phobius"/>
    </source>
</evidence>
<dbReference type="Proteomes" id="UP000280659">
    <property type="component" value="Segment"/>
</dbReference>
<keyword evidence="1" id="KW-0472">Membrane</keyword>
<evidence type="ECO:0000313" key="2">
    <source>
        <dbReference type="EMBL" id="AYD85855.1"/>
    </source>
</evidence>
<dbReference type="EMBL" id="MH800199">
    <property type="protein sequence ID" value="AYD85855.1"/>
    <property type="molecule type" value="Genomic_DNA"/>
</dbReference>
<accession>A0A386KJQ3</accession>
<gene>
    <name evidence="2" type="ORF">Aci022_001</name>
</gene>
<organism evidence="2 3">
    <name type="scientific">Acinetobacter phage vB_AbaM_B09_Aci02-2</name>
    <dbReference type="NCBI Taxonomy" id="2315467"/>
    <lineage>
        <taxon>Viruses</taxon>
        <taxon>Duplodnaviria</taxon>
        <taxon>Heunggongvirae</taxon>
        <taxon>Uroviricota</taxon>
        <taxon>Caudoviricetes</taxon>
        <taxon>Saclayvirus</taxon>
        <taxon>Saclayvirus Aci022</taxon>
    </lineage>
</organism>
<protein>
    <submittedName>
        <fullName evidence="2">Uncharacterized protein</fullName>
    </submittedName>
</protein>
<keyword evidence="1" id="KW-1133">Transmembrane helix</keyword>